<dbReference type="InterPro" id="IPR050261">
    <property type="entry name" value="FrsA_esterase"/>
</dbReference>
<protein>
    <recommendedName>
        <fullName evidence="1">Xaa-Pro dipeptidyl-peptidase-like domain-containing protein</fullName>
    </recommendedName>
</protein>
<dbReference type="EMBL" id="NBTZ01000040">
    <property type="protein sequence ID" value="OTP76200.1"/>
    <property type="molecule type" value="Genomic_DNA"/>
</dbReference>
<dbReference type="Proteomes" id="UP000195221">
    <property type="component" value="Unassembled WGS sequence"/>
</dbReference>
<name>A0A242MXP0_CABSO</name>
<evidence type="ECO:0000313" key="2">
    <source>
        <dbReference type="EMBL" id="OTP76200.1"/>
    </source>
</evidence>
<dbReference type="Gene3D" id="3.40.50.1820">
    <property type="entry name" value="alpha/beta hydrolase"/>
    <property type="match status" value="1"/>
</dbReference>
<evidence type="ECO:0000313" key="3">
    <source>
        <dbReference type="Proteomes" id="UP000195221"/>
    </source>
</evidence>
<dbReference type="PANTHER" id="PTHR22946">
    <property type="entry name" value="DIENELACTONE HYDROLASE DOMAIN-CONTAINING PROTEIN-RELATED"/>
    <property type="match status" value="1"/>
</dbReference>
<proteinExistence type="predicted"/>
<dbReference type="RefSeq" id="WP_086386383.1">
    <property type="nucleotide sequence ID" value="NZ_NBTZ01000040.1"/>
</dbReference>
<organism evidence="2 3">
    <name type="scientific">Caballeronia sordidicola</name>
    <name type="common">Burkholderia sordidicola</name>
    <dbReference type="NCBI Taxonomy" id="196367"/>
    <lineage>
        <taxon>Bacteria</taxon>
        <taxon>Pseudomonadati</taxon>
        <taxon>Pseudomonadota</taxon>
        <taxon>Betaproteobacteria</taxon>
        <taxon>Burkholderiales</taxon>
        <taxon>Burkholderiaceae</taxon>
        <taxon>Caballeronia</taxon>
    </lineage>
</organism>
<dbReference type="InterPro" id="IPR000383">
    <property type="entry name" value="Xaa-Pro-like_dom"/>
</dbReference>
<dbReference type="SUPFAM" id="SSF53474">
    <property type="entry name" value="alpha/beta-Hydrolases"/>
    <property type="match status" value="1"/>
</dbReference>
<accession>A0A242MXP0</accession>
<reference evidence="2 3" key="1">
    <citation type="submission" date="2017-03" db="EMBL/GenBank/DDBJ databases">
        <title>Genome analysis of strain PAMC 26577.</title>
        <authorList>
            <person name="Oh H.-M."/>
            <person name="Yang J.-A."/>
        </authorList>
    </citation>
    <scope>NUCLEOTIDE SEQUENCE [LARGE SCALE GENOMIC DNA]</scope>
    <source>
        <strain evidence="2 3">PAMC 26577</strain>
    </source>
</reference>
<dbReference type="GO" id="GO:0016787">
    <property type="term" value="F:hydrolase activity"/>
    <property type="evidence" value="ECO:0007669"/>
    <property type="project" value="InterPro"/>
</dbReference>
<dbReference type="AlphaFoldDB" id="A0A242MXP0"/>
<feature type="domain" description="Xaa-Pro dipeptidyl-peptidase-like" evidence="1">
    <location>
        <begin position="11"/>
        <end position="245"/>
    </location>
</feature>
<dbReference type="PANTHER" id="PTHR22946:SF0">
    <property type="entry name" value="DIENELACTONE HYDROLASE DOMAIN-CONTAINING PROTEIN"/>
    <property type="match status" value="1"/>
</dbReference>
<sequence length="299" mass="32389">MILREVQIPSDGLLLSGTLHLPAEDVVQPLPAIIVLPGFGGSKEAPTHRLEADLYASYGYVVLRIDFRGCGASEGERGRILCQSAVADARNALTWLATQRQVDGKRIALSGQSYGAAVAVYTAGVDERVAASISLGGWGNGLTKFRAQHSSDDAWARFTAMLEEGRKKRAQGLSMMASRWDIVPIPEHLRSNLSSDSIMEFPVEVAQSMVDFRADDVVGNIAPRPLLLIHAANDSVTPTSQSIELMLRAGPGAELMVLGGMDHFPFANERARIRSLLEGWLNAYFPLTRHASTEQDGHA</sequence>
<dbReference type="InterPro" id="IPR029058">
    <property type="entry name" value="AB_hydrolase_fold"/>
</dbReference>
<evidence type="ECO:0000259" key="1">
    <source>
        <dbReference type="Pfam" id="PF02129"/>
    </source>
</evidence>
<gene>
    <name evidence="2" type="ORF">PAMC26577_11615</name>
</gene>
<dbReference type="Pfam" id="PF02129">
    <property type="entry name" value="Peptidase_S15"/>
    <property type="match status" value="1"/>
</dbReference>
<comment type="caution">
    <text evidence="2">The sequence shown here is derived from an EMBL/GenBank/DDBJ whole genome shotgun (WGS) entry which is preliminary data.</text>
</comment>